<gene>
    <name evidence="2" type="ORF">LPC04_20645</name>
</gene>
<evidence type="ECO:0000313" key="2">
    <source>
        <dbReference type="EMBL" id="MCK9688121.1"/>
    </source>
</evidence>
<keyword evidence="1" id="KW-0732">Signal</keyword>
<dbReference type="Pfam" id="PF11937">
    <property type="entry name" value="DUF3455"/>
    <property type="match status" value="1"/>
</dbReference>
<dbReference type="EMBL" id="JAJLJH010000007">
    <property type="protein sequence ID" value="MCK9688121.1"/>
    <property type="molecule type" value="Genomic_DNA"/>
</dbReference>
<dbReference type="InterPro" id="IPR021851">
    <property type="entry name" value="DUF3455"/>
</dbReference>
<evidence type="ECO:0000256" key="1">
    <source>
        <dbReference type="SAM" id="SignalP"/>
    </source>
</evidence>
<dbReference type="PANTHER" id="PTHR35567:SF1">
    <property type="entry name" value="CONSERVED FUNGAL PROTEIN (AFU_ORTHOLOGUE AFUA_1G14230)"/>
    <property type="match status" value="1"/>
</dbReference>
<dbReference type="PANTHER" id="PTHR35567">
    <property type="entry name" value="MALATE DEHYDROGENASE (AFU_ORTHOLOGUE AFUA_2G13800)"/>
    <property type="match status" value="1"/>
</dbReference>
<comment type="caution">
    <text evidence="2">The sequence shown here is derived from an EMBL/GenBank/DDBJ whole genome shotgun (WGS) entry which is preliminary data.</text>
</comment>
<name>A0A9X1YLF3_9BURK</name>
<dbReference type="Proteomes" id="UP001139353">
    <property type="component" value="Unassembled WGS sequence"/>
</dbReference>
<protein>
    <submittedName>
        <fullName evidence="2">DUF3455 domain-containing protein</fullName>
    </submittedName>
</protein>
<proteinExistence type="predicted"/>
<dbReference type="RefSeq" id="WP_275684165.1">
    <property type="nucleotide sequence ID" value="NZ_JAJLJH010000007.1"/>
</dbReference>
<accession>A0A9X1YLF3</accession>
<evidence type="ECO:0000313" key="3">
    <source>
        <dbReference type="Proteomes" id="UP001139353"/>
    </source>
</evidence>
<feature type="signal peptide" evidence="1">
    <location>
        <begin position="1"/>
        <end position="25"/>
    </location>
</feature>
<organism evidence="2 3">
    <name type="scientific">Scleromatobacter humisilvae</name>
    <dbReference type="NCBI Taxonomy" id="2897159"/>
    <lineage>
        <taxon>Bacteria</taxon>
        <taxon>Pseudomonadati</taxon>
        <taxon>Pseudomonadota</taxon>
        <taxon>Betaproteobacteria</taxon>
        <taxon>Burkholderiales</taxon>
        <taxon>Sphaerotilaceae</taxon>
        <taxon>Scleromatobacter</taxon>
    </lineage>
</organism>
<dbReference type="AlphaFoldDB" id="A0A9X1YLF3"/>
<dbReference type="PROSITE" id="PS51257">
    <property type="entry name" value="PROKAR_LIPOPROTEIN"/>
    <property type="match status" value="1"/>
</dbReference>
<reference evidence="2" key="1">
    <citation type="submission" date="2021-11" db="EMBL/GenBank/DDBJ databases">
        <title>BS-T2-15 a new species belonging to the Comamonadaceae family isolated from the soil of a French oak forest.</title>
        <authorList>
            <person name="Mieszkin S."/>
            <person name="Alain K."/>
        </authorList>
    </citation>
    <scope>NUCLEOTIDE SEQUENCE</scope>
    <source>
        <strain evidence="2">BS-T2-15</strain>
    </source>
</reference>
<feature type="chain" id="PRO_5040756584" evidence="1">
    <location>
        <begin position="26"/>
        <end position="183"/>
    </location>
</feature>
<sequence length="183" mass="19025">MMMTRAFRLAPFAAAALLAACAASAPKPTPPTVVIPGSLDVPGKQVLVRTLWADGVQIYECRKTADASFPAWVFVAPEATLKDSNGTLLGHHYAGPTWEANDGSKVVGAVKAKADAPNPHAIPWLMLETHSTGTPGLFAKVTAIQRVATVGGVAPETGCGTATIGKQERVPYAAQYAQYAPAS</sequence>
<keyword evidence="3" id="KW-1185">Reference proteome</keyword>